<evidence type="ECO:0000256" key="2">
    <source>
        <dbReference type="ARBA" id="ARBA00012438"/>
    </source>
</evidence>
<evidence type="ECO:0000259" key="9">
    <source>
        <dbReference type="SMART" id="SM00065"/>
    </source>
</evidence>
<dbReference type="Pfam" id="PF01590">
    <property type="entry name" value="GAF"/>
    <property type="match status" value="1"/>
</dbReference>
<dbReference type="SMART" id="SM00065">
    <property type="entry name" value="GAF"/>
    <property type="match status" value="1"/>
</dbReference>
<gene>
    <name evidence="10" type="ORF">U14_04846</name>
</gene>
<dbReference type="HOGENOM" id="CLU_668445_0_0_0"/>
<feature type="coiled-coil region" evidence="8">
    <location>
        <begin position="10"/>
        <end position="37"/>
    </location>
</feature>
<evidence type="ECO:0000256" key="1">
    <source>
        <dbReference type="ARBA" id="ARBA00000085"/>
    </source>
</evidence>
<dbReference type="Gene3D" id="3.30.565.10">
    <property type="entry name" value="Histidine kinase-like ATPase, C-terminal domain"/>
    <property type="match status" value="1"/>
</dbReference>
<keyword evidence="3" id="KW-0597">Phosphoprotein</keyword>
<dbReference type="Proteomes" id="UP000030700">
    <property type="component" value="Unassembled WGS sequence"/>
</dbReference>
<sequence length="411" mass="46270">MAQTSDVLTLEDAQKRILELEERLAEKEEDLRRRYSELALLNRVSQAFNSTFDLDHILITVLEEVRRLLEVDACSIWLKDQTTDELVCEYAIGPYSQTVHGWRLAPGQGLAGAVAKSGESVIVADVSADQRHFRGVDQRTGQMLRSILTVPMKVKQEIIGVLQVLDSEADRFTSTDRVLQELLATTASIAIENARLNERLWYAAEAKALLVEEINARGKNNLAIIVELLFWAQSASSTQNTTFQALPHLLDQVRVLMTVNSFLAEFEWNPFPFNDLCSRVIHTTLKLLTTEIEIYVAVLPSSLRISPKYANSFALILYELVTNAVKHAFTDRSSGHITVQVTLMDHTVHFEFRDDGHGYENAILEMNQLTPGLALIQKIVRDDLRGELTFYNSQGAVAMIRCKSLLSVKPK</sequence>
<dbReference type="PANTHER" id="PTHR41523:SF8">
    <property type="entry name" value="ETHYLENE RESPONSE SENSOR PROTEIN"/>
    <property type="match status" value="1"/>
</dbReference>
<dbReference type="SUPFAM" id="SSF55874">
    <property type="entry name" value="ATPase domain of HSP90 chaperone/DNA topoisomerase II/histidine kinase"/>
    <property type="match status" value="1"/>
</dbReference>
<evidence type="ECO:0000256" key="6">
    <source>
        <dbReference type="ARBA" id="ARBA00022777"/>
    </source>
</evidence>
<dbReference type="InterPro" id="IPR003018">
    <property type="entry name" value="GAF"/>
</dbReference>
<keyword evidence="11" id="KW-1185">Reference proteome</keyword>
<dbReference type="GO" id="GO:0005524">
    <property type="term" value="F:ATP binding"/>
    <property type="evidence" value="ECO:0007669"/>
    <property type="project" value="UniProtKB-KW"/>
</dbReference>
<evidence type="ECO:0000313" key="11">
    <source>
        <dbReference type="Proteomes" id="UP000030700"/>
    </source>
</evidence>
<name>A0A0S6W576_9BACT</name>
<evidence type="ECO:0000256" key="5">
    <source>
        <dbReference type="ARBA" id="ARBA00022741"/>
    </source>
</evidence>
<evidence type="ECO:0000256" key="8">
    <source>
        <dbReference type="SAM" id="Coils"/>
    </source>
</evidence>
<feature type="domain" description="GAF" evidence="9">
    <location>
        <begin position="53"/>
        <end position="201"/>
    </location>
</feature>
<dbReference type="STRING" id="1499966.U14_04846"/>
<keyword evidence="6" id="KW-0418">Kinase</keyword>
<dbReference type="InterPro" id="IPR029016">
    <property type="entry name" value="GAF-like_dom_sf"/>
</dbReference>
<dbReference type="PANTHER" id="PTHR41523">
    <property type="entry name" value="TWO-COMPONENT SYSTEM SENSOR PROTEIN"/>
    <property type="match status" value="1"/>
</dbReference>
<reference evidence="10" key="1">
    <citation type="journal article" date="2015" name="PeerJ">
        <title>First genomic representation of candidate bacterial phylum KSB3 points to enhanced environmental sensing as a trigger of wastewater bulking.</title>
        <authorList>
            <person name="Sekiguchi Y."/>
            <person name="Ohashi A."/>
            <person name="Parks D.H."/>
            <person name="Yamauchi T."/>
            <person name="Tyson G.W."/>
            <person name="Hugenholtz P."/>
        </authorList>
    </citation>
    <scope>NUCLEOTIDE SEQUENCE [LARGE SCALE GENOMIC DNA]</scope>
</reference>
<dbReference type="GO" id="GO:0004673">
    <property type="term" value="F:protein histidine kinase activity"/>
    <property type="evidence" value="ECO:0007669"/>
    <property type="project" value="UniProtKB-EC"/>
</dbReference>
<keyword evidence="8" id="KW-0175">Coiled coil</keyword>
<protein>
    <recommendedName>
        <fullName evidence="2">histidine kinase</fullName>
        <ecNumber evidence="2">2.7.13.3</ecNumber>
    </recommendedName>
</protein>
<dbReference type="EMBL" id="DF820459">
    <property type="protein sequence ID" value="GAK53580.1"/>
    <property type="molecule type" value="Genomic_DNA"/>
</dbReference>
<proteinExistence type="predicted"/>
<dbReference type="CDD" id="cd16936">
    <property type="entry name" value="HATPase_RsbW-like"/>
    <property type="match status" value="1"/>
</dbReference>
<dbReference type="SUPFAM" id="SSF55781">
    <property type="entry name" value="GAF domain-like"/>
    <property type="match status" value="1"/>
</dbReference>
<dbReference type="InterPro" id="IPR036890">
    <property type="entry name" value="HATPase_C_sf"/>
</dbReference>
<dbReference type="Pfam" id="PF02518">
    <property type="entry name" value="HATPase_c"/>
    <property type="match status" value="1"/>
</dbReference>
<dbReference type="EC" id="2.7.13.3" evidence="2"/>
<keyword evidence="5" id="KW-0547">Nucleotide-binding</keyword>
<dbReference type="AlphaFoldDB" id="A0A0S6W576"/>
<evidence type="ECO:0000256" key="3">
    <source>
        <dbReference type="ARBA" id="ARBA00022553"/>
    </source>
</evidence>
<organism evidence="10">
    <name type="scientific">Candidatus Moduliflexus flocculans</name>
    <dbReference type="NCBI Taxonomy" id="1499966"/>
    <lineage>
        <taxon>Bacteria</taxon>
        <taxon>Candidatus Moduliflexota</taxon>
        <taxon>Candidatus Moduliflexia</taxon>
        <taxon>Candidatus Moduliflexales</taxon>
        <taxon>Candidatus Moduliflexaceae</taxon>
    </lineage>
</organism>
<keyword evidence="4" id="KW-0808">Transferase</keyword>
<dbReference type="InterPro" id="IPR003594">
    <property type="entry name" value="HATPase_dom"/>
</dbReference>
<comment type="catalytic activity">
    <reaction evidence="1">
        <text>ATP + protein L-histidine = ADP + protein N-phospho-L-histidine.</text>
        <dbReference type="EC" id="2.7.13.3"/>
    </reaction>
</comment>
<keyword evidence="7" id="KW-0067">ATP-binding</keyword>
<evidence type="ECO:0000256" key="7">
    <source>
        <dbReference type="ARBA" id="ARBA00022840"/>
    </source>
</evidence>
<dbReference type="Gene3D" id="3.30.450.40">
    <property type="match status" value="1"/>
</dbReference>
<accession>A0A0S6W576</accession>
<evidence type="ECO:0000313" key="10">
    <source>
        <dbReference type="EMBL" id="GAK53580.1"/>
    </source>
</evidence>
<evidence type="ECO:0000256" key="4">
    <source>
        <dbReference type="ARBA" id="ARBA00022679"/>
    </source>
</evidence>